<dbReference type="GO" id="GO:0006508">
    <property type="term" value="P:proteolysis"/>
    <property type="evidence" value="ECO:0007669"/>
    <property type="project" value="InterPro"/>
</dbReference>
<evidence type="ECO:0000259" key="3">
    <source>
        <dbReference type="PROSITE" id="PS50240"/>
    </source>
</evidence>
<dbReference type="Gene3D" id="2.40.10.10">
    <property type="entry name" value="Trypsin-like serine proteases"/>
    <property type="match status" value="1"/>
</dbReference>
<dbReference type="SMART" id="SM00020">
    <property type="entry name" value="Tryp_SPc"/>
    <property type="match status" value="1"/>
</dbReference>
<keyword evidence="5" id="KW-1185">Reference proteome</keyword>
<organism evidence="4 5">
    <name type="scientific">Seminavis robusta</name>
    <dbReference type="NCBI Taxonomy" id="568900"/>
    <lineage>
        <taxon>Eukaryota</taxon>
        <taxon>Sar</taxon>
        <taxon>Stramenopiles</taxon>
        <taxon>Ochrophyta</taxon>
        <taxon>Bacillariophyta</taxon>
        <taxon>Bacillariophyceae</taxon>
        <taxon>Bacillariophycidae</taxon>
        <taxon>Naviculales</taxon>
        <taxon>Naviculaceae</taxon>
        <taxon>Seminavis</taxon>
    </lineage>
</organism>
<dbReference type="PRINTS" id="PR00722">
    <property type="entry name" value="CHYMOTRYPSIN"/>
</dbReference>
<dbReference type="EMBL" id="CAICTM010001158">
    <property type="protein sequence ID" value="CAB9521067.1"/>
    <property type="molecule type" value="Genomic_DNA"/>
</dbReference>
<evidence type="ECO:0000256" key="1">
    <source>
        <dbReference type="ARBA" id="ARBA00023026"/>
    </source>
</evidence>
<dbReference type="InterPro" id="IPR001314">
    <property type="entry name" value="Peptidase_S1A"/>
</dbReference>
<comment type="caution">
    <text evidence="4">The sequence shown here is derived from an EMBL/GenBank/DDBJ whole genome shotgun (WGS) entry which is preliminary data.</text>
</comment>
<keyword evidence="1" id="KW-0843">Virulence</keyword>
<evidence type="ECO:0000313" key="4">
    <source>
        <dbReference type="EMBL" id="CAB9521067.1"/>
    </source>
</evidence>
<keyword evidence="2" id="KW-0732">Signal</keyword>
<feature type="domain" description="Peptidase S1" evidence="3">
    <location>
        <begin position="14"/>
        <end position="277"/>
    </location>
</feature>
<proteinExistence type="predicted"/>
<dbReference type="Proteomes" id="UP001153069">
    <property type="component" value="Unassembled WGS sequence"/>
</dbReference>
<dbReference type="PROSITE" id="PS50240">
    <property type="entry name" value="TRYPSIN_DOM"/>
    <property type="match status" value="1"/>
</dbReference>
<dbReference type="OrthoDB" id="6339452at2759"/>
<reference evidence="4" key="1">
    <citation type="submission" date="2020-06" db="EMBL/GenBank/DDBJ databases">
        <authorList>
            <consortium name="Plant Systems Biology data submission"/>
        </authorList>
    </citation>
    <scope>NUCLEOTIDE SEQUENCE</scope>
    <source>
        <strain evidence="4">D6</strain>
    </source>
</reference>
<dbReference type="SUPFAM" id="SSF50494">
    <property type="entry name" value="Trypsin-like serine proteases"/>
    <property type="match status" value="1"/>
</dbReference>
<dbReference type="InterPro" id="IPR009003">
    <property type="entry name" value="Peptidase_S1_PA"/>
</dbReference>
<name>A0A9N8HQ57_9STRA</name>
<dbReference type="Pfam" id="PF00089">
    <property type="entry name" value="Trypsin"/>
    <property type="match status" value="1"/>
</dbReference>
<dbReference type="GO" id="GO:0004252">
    <property type="term" value="F:serine-type endopeptidase activity"/>
    <property type="evidence" value="ECO:0007669"/>
    <property type="project" value="InterPro"/>
</dbReference>
<gene>
    <name evidence="4" type="ORF">SEMRO_1160_G247710.1</name>
</gene>
<protein>
    <submittedName>
        <fullName evidence="4">Protein C activator</fullName>
    </submittedName>
</protein>
<accession>A0A9N8HQ57</accession>
<evidence type="ECO:0000313" key="5">
    <source>
        <dbReference type="Proteomes" id="UP001153069"/>
    </source>
</evidence>
<feature type="chain" id="PRO_5040509218" evidence="2">
    <location>
        <begin position="21"/>
        <end position="320"/>
    </location>
</feature>
<dbReference type="InterPro" id="IPR051333">
    <property type="entry name" value="CLIP_Serine_Protease"/>
</dbReference>
<dbReference type="PANTHER" id="PTHR24260">
    <property type="match status" value="1"/>
</dbReference>
<feature type="signal peptide" evidence="2">
    <location>
        <begin position="1"/>
        <end position="20"/>
    </location>
</feature>
<sequence length="320" mass="34939">MLRPVVVCSTLALLVGLVAFRSSIFKNDDGKRPWQKADHHLSRLLRARAFASYSSRQLPDLRFVLLQGEKETCWGSLVHDDIVLTAGQCDAYLQFNDTAYVGFPQLSQAHQIDFIEVHPRFDFPYADFAVIKLATPVPNAILRPISQNQSVPAIGNNQATFMRPTSPSDMTDVGVSRQSQPSETENVPVQILPKSTCQEVYQPPIIHALMICAAVNDTNNITQSNRCMNDAGSPLLDQDGFQIGIASTGNGGCGSTSAPGLFSRVAWASPWIQQVICALSASPPPACGVVRTGIEQEQPSKPASTNPFTHYQGQRRLSLF</sequence>
<dbReference type="PANTHER" id="PTHR24260:SF136">
    <property type="entry name" value="GH08193P-RELATED"/>
    <property type="match status" value="1"/>
</dbReference>
<evidence type="ECO:0000256" key="2">
    <source>
        <dbReference type="SAM" id="SignalP"/>
    </source>
</evidence>
<dbReference type="AlphaFoldDB" id="A0A9N8HQ57"/>
<dbReference type="InterPro" id="IPR043504">
    <property type="entry name" value="Peptidase_S1_PA_chymotrypsin"/>
</dbReference>
<dbReference type="InterPro" id="IPR001254">
    <property type="entry name" value="Trypsin_dom"/>
</dbReference>